<comment type="subcellular location">
    <subcellularLocation>
        <location evidence="1">Cell membrane</location>
        <topology evidence="1">Multi-pass membrane protein</topology>
    </subcellularLocation>
</comment>
<dbReference type="SMART" id="SM00304">
    <property type="entry name" value="HAMP"/>
    <property type="match status" value="1"/>
</dbReference>
<keyword evidence="2" id="KW-1003">Cell membrane</keyword>
<evidence type="ECO:0000256" key="3">
    <source>
        <dbReference type="ARBA" id="ARBA00022500"/>
    </source>
</evidence>
<feature type="transmembrane region" description="Helical" evidence="10">
    <location>
        <begin position="7"/>
        <end position="27"/>
    </location>
</feature>
<feature type="transmembrane region" description="Helical" evidence="10">
    <location>
        <begin position="278"/>
        <end position="301"/>
    </location>
</feature>
<sequence>MKIKWKLMLGMISIIAVFLNIIVWFSYFNSKQRIINNAHELMNVTLDKNIENIEGWLNGKQKVIEIVTENTTNLLDAQNISVEFLKSHLLDDDIIDIYTGLSNGELIAGSGWIPPSDYDVRTREWYLKAQELDRFLFTDPYLDADTGEYVVTPCIPLKDKNGNFKGAVAGDILLTTVTDTVNQIDLIDGNGYGFLLDKNGTYIAHPDSELLATNISNNKKMQTYAQELLNNETGSIEYKDNGTSKLIFYKKIPSTGWVLGLALEKTVLLREINALKNIYLSIIFVAIIAGIAFSILFSNVLSNPLSEMASVTNEIAEGNYRVKIKEKYLSKKDEIGVLARSLNKMVSMQSNVISNILIASDQVNELSKQTSSISEQMSHSAEKQFESVEQLTEDMRSTAHSIEEIMSLMEEMNASIITVAENAIKTNEQAENTYEISERGKEKVENAIVEMDHIGEVMNEIKDNVTVLTESSLKVGETIQLINNIAEQTNLLALNAAIEAARAGESGKGFAVVAEEIRKLADQCREATKSIETLIQEEKQISERTIRVTDEGVEEVKKGRILIKETGKLFKEIFLALQETKNAIEKIATHTQEQEKSIASVTDSVVHVNDLTVSVLSKVEDVDRLSGQVSTGSQEVASSSENLFMCAKQLQDLVSVFHIENNTEAHL</sequence>
<dbReference type="InterPro" id="IPR003660">
    <property type="entry name" value="HAMP_dom"/>
</dbReference>
<dbReference type="PANTHER" id="PTHR32089">
    <property type="entry name" value="METHYL-ACCEPTING CHEMOTAXIS PROTEIN MCPB"/>
    <property type="match status" value="1"/>
</dbReference>
<dbReference type="PANTHER" id="PTHR32089:SF112">
    <property type="entry name" value="LYSOZYME-LIKE PROTEIN-RELATED"/>
    <property type="match status" value="1"/>
</dbReference>
<comment type="similarity">
    <text evidence="8">Belongs to the methyl-accepting chemotaxis (MCP) protein family.</text>
</comment>
<dbReference type="GO" id="GO:0007165">
    <property type="term" value="P:signal transduction"/>
    <property type="evidence" value="ECO:0007669"/>
    <property type="project" value="UniProtKB-KW"/>
</dbReference>
<dbReference type="Pfam" id="PF00015">
    <property type="entry name" value="MCPsignal"/>
    <property type="match status" value="1"/>
</dbReference>
<proteinExistence type="inferred from homology"/>
<evidence type="ECO:0000256" key="1">
    <source>
        <dbReference type="ARBA" id="ARBA00004651"/>
    </source>
</evidence>
<dbReference type="Gene3D" id="3.30.450.20">
    <property type="entry name" value="PAS domain"/>
    <property type="match status" value="2"/>
</dbReference>
<accession>A0A7C8LPX7</accession>
<dbReference type="InterPro" id="IPR004089">
    <property type="entry name" value="MCPsignal_dom"/>
</dbReference>
<feature type="domain" description="Methyl-accepting transducer" evidence="11">
    <location>
        <begin position="373"/>
        <end position="609"/>
    </location>
</feature>
<evidence type="ECO:0000259" key="12">
    <source>
        <dbReference type="PROSITE" id="PS50885"/>
    </source>
</evidence>
<dbReference type="CDD" id="cd06225">
    <property type="entry name" value="HAMP"/>
    <property type="match status" value="1"/>
</dbReference>
<dbReference type="AlphaFoldDB" id="A0A7C8LPX7"/>
<dbReference type="Proteomes" id="UP000483018">
    <property type="component" value="Unassembled WGS sequence"/>
</dbReference>
<keyword evidence="7 9" id="KW-0807">Transducer</keyword>
<keyword evidence="5 10" id="KW-1133">Transmembrane helix</keyword>
<evidence type="ECO:0000256" key="5">
    <source>
        <dbReference type="ARBA" id="ARBA00022989"/>
    </source>
</evidence>
<dbReference type="GO" id="GO:0006935">
    <property type="term" value="P:chemotaxis"/>
    <property type="evidence" value="ECO:0007669"/>
    <property type="project" value="UniProtKB-KW"/>
</dbReference>
<gene>
    <name evidence="13" type="ORF">GND95_08165</name>
</gene>
<dbReference type="CDD" id="cd11386">
    <property type="entry name" value="MCP_signal"/>
    <property type="match status" value="1"/>
</dbReference>
<keyword evidence="4 10" id="KW-0812">Transmembrane</keyword>
<evidence type="ECO:0000256" key="6">
    <source>
        <dbReference type="ARBA" id="ARBA00023136"/>
    </source>
</evidence>
<dbReference type="Gene3D" id="1.10.287.950">
    <property type="entry name" value="Methyl-accepting chemotaxis protein"/>
    <property type="match status" value="1"/>
</dbReference>
<dbReference type="GO" id="GO:0005886">
    <property type="term" value="C:plasma membrane"/>
    <property type="evidence" value="ECO:0007669"/>
    <property type="project" value="UniProtKB-SubCell"/>
</dbReference>
<dbReference type="Pfam" id="PF00672">
    <property type="entry name" value="HAMP"/>
    <property type="match status" value="1"/>
</dbReference>
<evidence type="ECO:0000256" key="8">
    <source>
        <dbReference type="ARBA" id="ARBA00029447"/>
    </source>
</evidence>
<dbReference type="SMART" id="SM00283">
    <property type="entry name" value="MA"/>
    <property type="match status" value="1"/>
</dbReference>
<name>A0A7C8LPX7_9FIRM</name>
<feature type="domain" description="HAMP" evidence="12">
    <location>
        <begin position="299"/>
        <end position="354"/>
    </location>
</feature>
<dbReference type="SUPFAM" id="SSF58104">
    <property type="entry name" value="Methyl-accepting chemotaxis protein (MCP) signaling domain"/>
    <property type="match status" value="1"/>
</dbReference>
<protein>
    <submittedName>
        <fullName evidence="13">HAMP domain-containing protein</fullName>
    </submittedName>
</protein>
<organism evidence="13 14">
    <name type="scientific">Defluviitalea raffinosedens</name>
    <dbReference type="NCBI Taxonomy" id="1450156"/>
    <lineage>
        <taxon>Bacteria</taxon>
        <taxon>Bacillati</taxon>
        <taxon>Bacillota</taxon>
        <taxon>Clostridia</taxon>
        <taxon>Lachnospirales</taxon>
        <taxon>Defluviitaleaceae</taxon>
        <taxon>Defluviitalea</taxon>
    </lineage>
</organism>
<keyword evidence="14" id="KW-1185">Reference proteome</keyword>
<evidence type="ECO:0000256" key="7">
    <source>
        <dbReference type="ARBA" id="ARBA00023224"/>
    </source>
</evidence>
<dbReference type="RefSeq" id="WP_158740368.1">
    <property type="nucleotide sequence ID" value="NZ_WSLF01000006.1"/>
</dbReference>
<dbReference type="CDD" id="cd18773">
    <property type="entry name" value="PDC1_HK_sensor"/>
    <property type="match status" value="1"/>
</dbReference>
<evidence type="ECO:0000256" key="10">
    <source>
        <dbReference type="SAM" id="Phobius"/>
    </source>
</evidence>
<dbReference type="Gene3D" id="1.10.8.500">
    <property type="entry name" value="HAMP domain in histidine kinase"/>
    <property type="match status" value="1"/>
</dbReference>
<dbReference type="SUPFAM" id="SSF103190">
    <property type="entry name" value="Sensory domain-like"/>
    <property type="match status" value="1"/>
</dbReference>
<comment type="caution">
    <text evidence="13">The sequence shown here is derived from an EMBL/GenBank/DDBJ whole genome shotgun (WGS) entry which is preliminary data.</text>
</comment>
<evidence type="ECO:0000313" key="13">
    <source>
        <dbReference type="EMBL" id="KAE9634086.1"/>
    </source>
</evidence>
<keyword evidence="6 10" id="KW-0472">Membrane</keyword>
<dbReference type="EMBL" id="WSLF01000006">
    <property type="protein sequence ID" value="KAE9634086.1"/>
    <property type="molecule type" value="Genomic_DNA"/>
</dbReference>
<dbReference type="Pfam" id="PF02743">
    <property type="entry name" value="dCache_1"/>
    <property type="match status" value="1"/>
</dbReference>
<dbReference type="PROSITE" id="PS50885">
    <property type="entry name" value="HAMP"/>
    <property type="match status" value="1"/>
</dbReference>
<evidence type="ECO:0000259" key="11">
    <source>
        <dbReference type="PROSITE" id="PS50111"/>
    </source>
</evidence>
<evidence type="ECO:0000256" key="4">
    <source>
        <dbReference type="ARBA" id="ARBA00022692"/>
    </source>
</evidence>
<dbReference type="PROSITE" id="PS50111">
    <property type="entry name" value="CHEMOTAXIS_TRANSDUC_2"/>
    <property type="match status" value="1"/>
</dbReference>
<dbReference type="CDD" id="cd12912">
    <property type="entry name" value="PDC2_MCP_like"/>
    <property type="match status" value="1"/>
</dbReference>
<dbReference type="InterPro" id="IPR029151">
    <property type="entry name" value="Sensor-like_sf"/>
</dbReference>
<reference evidence="13 14" key="1">
    <citation type="submission" date="2019-12" db="EMBL/GenBank/DDBJ databases">
        <title>Defluviitalea raffinosedens, isolated from a biogas fermenter, genome sequencing and characterization.</title>
        <authorList>
            <person name="Rettenmaier R."/>
            <person name="Schneider M."/>
            <person name="Neuhaus K."/>
            <person name="Liebl W."/>
            <person name="Zverlov V."/>
        </authorList>
    </citation>
    <scope>NUCLEOTIDE SEQUENCE [LARGE SCALE GENOMIC DNA]</scope>
    <source>
        <strain evidence="13 14">249c-K6</strain>
    </source>
</reference>
<keyword evidence="3" id="KW-0145">Chemotaxis</keyword>
<dbReference type="InterPro" id="IPR033479">
    <property type="entry name" value="dCache_1"/>
</dbReference>
<evidence type="ECO:0000256" key="2">
    <source>
        <dbReference type="ARBA" id="ARBA00022475"/>
    </source>
</evidence>
<dbReference type="OrthoDB" id="9760371at2"/>
<evidence type="ECO:0000256" key="9">
    <source>
        <dbReference type="PROSITE-ProRule" id="PRU00284"/>
    </source>
</evidence>
<evidence type="ECO:0000313" key="14">
    <source>
        <dbReference type="Proteomes" id="UP000483018"/>
    </source>
</evidence>